<keyword evidence="3" id="KW-0677">Repeat</keyword>
<keyword evidence="6" id="KW-0539">Nucleus</keyword>
<keyword evidence="11" id="KW-1185">Reference proteome</keyword>
<dbReference type="GO" id="GO:0046872">
    <property type="term" value="F:metal ion binding"/>
    <property type="evidence" value="ECO:0007669"/>
    <property type="project" value="UniProtKB-KW"/>
</dbReference>
<evidence type="ECO:0000259" key="9">
    <source>
        <dbReference type="PROSITE" id="PS50023"/>
    </source>
</evidence>
<feature type="coiled-coil region" evidence="8">
    <location>
        <begin position="216"/>
        <end position="243"/>
    </location>
</feature>
<evidence type="ECO:0000256" key="8">
    <source>
        <dbReference type="SAM" id="Coils"/>
    </source>
</evidence>
<keyword evidence="2 7" id="KW-0479">Metal-binding</keyword>
<evidence type="ECO:0000256" key="4">
    <source>
        <dbReference type="ARBA" id="ARBA00022833"/>
    </source>
</evidence>
<proteinExistence type="predicted"/>
<reference evidence="10" key="2">
    <citation type="submission" date="2020-11" db="EMBL/GenBank/DDBJ databases">
        <authorList>
            <person name="McCartney M.A."/>
            <person name="Auch B."/>
            <person name="Kono T."/>
            <person name="Mallez S."/>
            <person name="Becker A."/>
            <person name="Gohl D.M."/>
            <person name="Silverstein K.A.T."/>
            <person name="Koren S."/>
            <person name="Bechman K.B."/>
            <person name="Herman A."/>
            <person name="Abrahante J.E."/>
            <person name="Garbe J."/>
        </authorList>
    </citation>
    <scope>NUCLEOTIDE SEQUENCE</scope>
    <source>
        <strain evidence="10">Duluth1</strain>
        <tissue evidence="10">Whole animal</tissue>
    </source>
</reference>
<evidence type="ECO:0000256" key="3">
    <source>
        <dbReference type="ARBA" id="ARBA00022737"/>
    </source>
</evidence>
<comment type="caution">
    <text evidence="10">The sequence shown here is derived from an EMBL/GenBank/DDBJ whole genome shotgun (WGS) entry which is preliminary data.</text>
</comment>
<evidence type="ECO:0000256" key="5">
    <source>
        <dbReference type="ARBA" id="ARBA00023038"/>
    </source>
</evidence>
<dbReference type="AlphaFoldDB" id="A0A9D4L0V6"/>
<evidence type="ECO:0000256" key="1">
    <source>
        <dbReference type="ARBA" id="ARBA00004123"/>
    </source>
</evidence>
<evidence type="ECO:0000256" key="7">
    <source>
        <dbReference type="PROSITE-ProRule" id="PRU00125"/>
    </source>
</evidence>
<evidence type="ECO:0000313" key="11">
    <source>
        <dbReference type="Proteomes" id="UP000828390"/>
    </source>
</evidence>
<dbReference type="Gene3D" id="2.10.110.10">
    <property type="entry name" value="Cysteine Rich Protein"/>
    <property type="match status" value="1"/>
</dbReference>
<reference evidence="10" key="1">
    <citation type="journal article" date="2019" name="bioRxiv">
        <title>The Genome of the Zebra Mussel, Dreissena polymorpha: A Resource for Invasive Species Research.</title>
        <authorList>
            <person name="McCartney M.A."/>
            <person name="Auch B."/>
            <person name="Kono T."/>
            <person name="Mallez S."/>
            <person name="Zhang Y."/>
            <person name="Obille A."/>
            <person name="Becker A."/>
            <person name="Abrahante J.E."/>
            <person name="Garbe J."/>
            <person name="Badalamenti J.P."/>
            <person name="Herman A."/>
            <person name="Mangelson H."/>
            <person name="Liachko I."/>
            <person name="Sullivan S."/>
            <person name="Sone E.D."/>
            <person name="Koren S."/>
            <person name="Silverstein K.A.T."/>
            <person name="Beckman K.B."/>
            <person name="Gohl D.M."/>
        </authorList>
    </citation>
    <scope>NUCLEOTIDE SEQUENCE</scope>
    <source>
        <strain evidence="10">Duluth1</strain>
        <tissue evidence="10">Whole animal</tissue>
    </source>
</reference>
<dbReference type="SMART" id="SM00132">
    <property type="entry name" value="LIM"/>
    <property type="match status" value="1"/>
</dbReference>
<dbReference type="PROSITE" id="PS00478">
    <property type="entry name" value="LIM_DOMAIN_1"/>
    <property type="match status" value="1"/>
</dbReference>
<dbReference type="EMBL" id="JAIWYP010000003">
    <property type="protein sequence ID" value="KAH3848652.1"/>
    <property type="molecule type" value="Genomic_DNA"/>
</dbReference>
<feature type="domain" description="LIM zinc-binding" evidence="9">
    <location>
        <begin position="29"/>
        <end position="95"/>
    </location>
</feature>
<dbReference type="PROSITE" id="PS50023">
    <property type="entry name" value="LIM_DOMAIN_2"/>
    <property type="match status" value="1"/>
</dbReference>
<evidence type="ECO:0000313" key="10">
    <source>
        <dbReference type="EMBL" id="KAH3848652.1"/>
    </source>
</evidence>
<name>A0A9D4L0V6_DREPO</name>
<evidence type="ECO:0000256" key="6">
    <source>
        <dbReference type="ARBA" id="ARBA00023242"/>
    </source>
</evidence>
<accession>A0A9D4L0V6</accession>
<gene>
    <name evidence="10" type="ORF">DPMN_091032</name>
</gene>
<dbReference type="InterPro" id="IPR001781">
    <property type="entry name" value="Znf_LIM"/>
</dbReference>
<dbReference type="PANTHER" id="PTHR24215">
    <property type="entry name" value="RHO-GTPASE-ACTIVATING PROTEIN LRG1"/>
    <property type="match status" value="1"/>
</dbReference>
<dbReference type="GO" id="GO:0005737">
    <property type="term" value="C:cytoplasm"/>
    <property type="evidence" value="ECO:0007669"/>
    <property type="project" value="TreeGrafter"/>
</dbReference>
<sequence>MATMAETESIERGFQRLASIFKPPVLDSHKCVRCKDAVYHAEKIGPVLQGMYHKHCFRCVACDQHLTMKNYFTSQVDPNDREVYCANHYPRVGAARYGQSAIGISGPVRAQENYRKMSKKLDQQVRKPGTVRIPSYDANAIAIKRILTSPKAAEYTAAVNEQAQVSLPPDAMGIKQPLAAQRLQMNVKAPQPGHMYQPKYKKKLAEAQVQLEVVHRKEEDELLRNFQMEREREKQKLADEMNKEWEVKLKELTDLFEKDMAKKKKKIDDREKKISSLITIVVICHFAFL</sequence>
<keyword evidence="8" id="KW-0175">Coiled coil</keyword>
<organism evidence="10 11">
    <name type="scientific">Dreissena polymorpha</name>
    <name type="common">Zebra mussel</name>
    <name type="synonym">Mytilus polymorpha</name>
    <dbReference type="NCBI Taxonomy" id="45954"/>
    <lineage>
        <taxon>Eukaryota</taxon>
        <taxon>Metazoa</taxon>
        <taxon>Spiralia</taxon>
        <taxon>Lophotrochozoa</taxon>
        <taxon>Mollusca</taxon>
        <taxon>Bivalvia</taxon>
        <taxon>Autobranchia</taxon>
        <taxon>Heteroconchia</taxon>
        <taxon>Euheterodonta</taxon>
        <taxon>Imparidentia</taxon>
        <taxon>Neoheterodontei</taxon>
        <taxon>Myida</taxon>
        <taxon>Dreissenoidea</taxon>
        <taxon>Dreissenidae</taxon>
        <taxon>Dreissena</taxon>
    </lineage>
</organism>
<dbReference type="Proteomes" id="UP000828390">
    <property type="component" value="Unassembled WGS sequence"/>
</dbReference>
<keyword evidence="4 7" id="KW-0862">Zinc</keyword>
<dbReference type="GO" id="GO:0030036">
    <property type="term" value="P:actin cytoskeleton organization"/>
    <property type="evidence" value="ECO:0007669"/>
    <property type="project" value="TreeGrafter"/>
</dbReference>
<comment type="subcellular location">
    <subcellularLocation>
        <location evidence="1">Nucleus</location>
    </subcellularLocation>
</comment>
<evidence type="ECO:0000256" key="2">
    <source>
        <dbReference type="ARBA" id="ARBA00022723"/>
    </source>
</evidence>
<dbReference type="Pfam" id="PF00412">
    <property type="entry name" value="LIM"/>
    <property type="match status" value="1"/>
</dbReference>
<keyword evidence="5 7" id="KW-0440">LIM domain</keyword>
<dbReference type="PANTHER" id="PTHR24215:SF35">
    <property type="entry name" value="MUSCLE LIM PROTEIN MLP84B"/>
    <property type="match status" value="1"/>
</dbReference>
<dbReference type="GO" id="GO:0005634">
    <property type="term" value="C:nucleus"/>
    <property type="evidence" value="ECO:0007669"/>
    <property type="project" value="UniProtKB-SubCell"/>
</dbReference>
<protein>
    <recommendedName>
        <fullName evidence="9">LIM zinc-binding domain-containing protein</fullName>
    </recommendedName>
</protein>